<proteinExistence type="predicted"/>
<sequence length="44" mass="4937">MNVSACPAFSPFSHTFHASEPAFFTLASRYESCIIRVKCQSHTE</sequence>
<name>A0A0A9HGY9_ARUDO</name>
<dbReference type="AlphaFoldDB" id="A0A0A9HGY9"/>
<reference evidence="1" key="1">
    <citation type="submission" date="2014-09" db="EMBL/GenBank/DDBJ databases">
        <authorList>
            <person name="Magalhaes I.L.F."/>
            <person name="Oliveira U."/>
            <person name="Santos F.R."/>
            <person name="Vidigal T.H.D.A."/>
            <person name="Brescovit A.D."/>
            <person name="Santos A.J."/>
        </authorList>
    </citation>
    <scope>NUCLEOTIDE SEQUENCE</scope>
    <source>
        <tissue evidence="1">Shoot tissue taken approximately 20 cm above the soil surface</tissue>
    </source>
</reference>
<organism evidence="1">
    <name type="scientific">Arundo donax</name>
    <name type="common">Giant reed</name>
    <name type="synonym">Donax arundinaceus</name>
    <dbReference type="NCBI Taxonomy" id="35708"/>
    <lineage>
        <taxon>Eukaryota</taxon>
        <taxon>Viridiplantae</taxon>
        <taxon>Streptophyta</taxon>
        <taxon>Embryophyta</taxon>
        <taxon>Tracheophyta</taxon>
        <taxon>Spermatophyta</taxon>
        <taxon>Magnoliopsida</taxon>
        <taxon>Liliopsida</taxon>
        <taxon>Poales</taxon>
        <taxon>Poaceae</taxon>
        <taxon>PACMAD clade</taxon>
        <taxon>Arundinoideae</taxon>
        <taxon>Arundineae</taxon>
        <taxon>Arundo</taxon>
    </lineage>
</organism>
<dbReference type="EMBL" id="GBRH01165743">
    <property type="protein sequence ID" value="JAE32153.1"/>
    <property type="molecule type" value="Transcribed_RNA"/>
</dbReference>
<evidence type="ECO:0000313" key="1">
    <source>
        <dbReference type="EMBL" id="JAE32153.1"/>
    </source>
</evidence>
<accession>A0A0A9HGY9</accession>
<reference evidence="1" key="2">
    <citation type="journal article" date="2015" name="Data Brief">
        <title>Shoot transcriptome of the giant reed, Arundo donax.</title>
        <authorList>
            <person name="Barrero R.A."/>
            <person name="Guerrero F.D."/>
            <person name="Moolhuijzen P."/>
            <person name="Goolsby J.A."/>
            <person name="Tidwell J."/>
            <person name="Bellgard S.E."/>
            <person name="Bellgard M.I."/>
        </authorList>
    </citation>
    <scope>NUCLEOTIDE SEQUENCE</scope>
    <source>
        <tissue evidence="1">Shoot tissue taken approximately 20 cm above the soil surface</tissue>
    </source>
</reference>
<protein>
    <submittedName>
        <fullName evidence="1">Uncharacterized protein</fullName>
    </submittedName>
</protein>